<protein>
    <submittedName>
        <fullName evidence="2">Uncharacterized protein</fullName>
    </submittedName>
</protein>
<evidence type="ECO:0000313" key="2">
    <source>
        <dbReference type="EMBL" id="KOX76943.1"/>
    </source>
</evidence>
<feature type="compositionally biased region" description="Low complexity" evidence="1">
    <location>
        <begin position="213"/>
        <end position="222"/>
    </location>
</feature>
<keyword evidence="3" id="KW-1185">Reference proteome</keyword>
<feature type="compositionally biased region" description="Basic and acidic residues" evidence="1">
    <location>
        <begin position="377"/>
        <end position="400"/>
    </location>
</feature>
<proteinExistence type="predicted"/>
<feature type="region of interest" description="Disordered" evidence="1">
    <location>
        <begin position="1"/>
        <end position="23"/>
    </location>
</feature>
<name>A0A0M9A6I8_9HYME</name>
<dbReference type="SUPFAM" id="SSF101447">
    <property type="entry name" value="Formin homology 2 domain (FH2 domain)"/>
    <property type="match status" value="1"/>
</dbReference>
<dbReference type="Proteomes" id="UP000053105">
    <property type="component" value="Unassembled WGS sequence"/>
</dbReference>
<gene>
    <name evidence="2" type="ORF">WN51_10799</name>
</gene>
<sequence length="574" mass="64500">MARRMKPLPIEETKKKKRTGRRLRVLAASRTPRSWPVRRHHPTTTMCWCGDGGDDDGDGGGDGGSDVDILEPAHRHYLCGNIFTFGQCTFQSLIERLFIKWSTPHHFTILCFFPALCKMEVNLDQQIATDQTVFLDLKSKGFGSRDLHSTEKNTQRILELSEKSLEGMRVLAEDLTVQQPKNPPPLPPPPPPPPPPTPPPLPPPPPTPPPVNAAVAAQPPAAGDGPTTELWRWWKPTNESPGTPAQITMLIVVAVLSAHIPESFLPPPPGFRLLQFGQVEISAGGVPSETTMTDLVMVVCLVRQPISAMWTVLRLLVVGVKARTDASRVTERTRFMHDDDDDDDDDEDEDEDDEDDDDEVNDNKASAAVVASGRFAPDVDDHHDHEEHGRRGERGREASGRRRRGRRGRGRRRRRRRGEEGEDQEVVAAFKCCDTKNSLTWNYQVPVVLLKMTGNHLMKIKMYGDITDHRKTIRSCNDHDPRSPPIRKSSFSPDVGERVPFDPENVTLPSEISRWPPCAPMMSINSSGWQERAATVDNNEFHYLNNFECLWCLPVKTMKQLLEQLENTIPVSNR</sequence>
<feature type="region of interest" description="Disordered" evidence="1">
    <location>
        <begin position="178"/>
        <end position="229"/>
    </location>
</feature>
<organism evidence="2 3">
    <name type="scientific">Melipona quadrifasciata</name>
    <dbReference type="NCBI Taxonomy" id="166423"/>
    <lineage>
        <taxon>Eukaryota</taxon>
        <taxon>Metazoa</taxon>
        <taxon>Ecdysozoa</taxon>
        <taxon>Arthropoda</taxon>
        <taxon>Hexapoda</taxon>
        <taxon>Insecta</taxon>
        <taxon>Pterygota</taxon>
        <taxon>Neoptera</taxon>
        <taxon>Endopterygota</taxon>
        <taxon>Hymenoptera</taxon>
        <taxon>Apocrita</taxon>
        <taxon>Aculeata</taxon>
        <taxon>Apoidea</taxon>
        <taxon>Anthophila</taxon>
        <taxon>Apidae</taxon>
        <taxon>Melipona</taxon>
    </lineage>
</organism>
<feature type="compositionally biased region" description="Pro residues" evidence="1">
    <location>
        <begin position="181"/>
        <end position="211"/>
    </location>
</feature>
<feature type="region of interest" description="Disordered" evidence="1">
    <location>
        <begin position="333"/>
        <end position="424"/>
    </location>
</feature>
<evidence type="ECO:0000313" key="3">
    <source>
        <dbReference type="Proteomes" id="UP000053105"/>
    </source>
</evidence>
<dbReference type="EMBL" id="KQ435737">
    <property type="protein sequence ID" value="KOX76943.1"/>
    <property type="molecule type" value="Genomic_DNA"/>
</dbReference>
<feature type="compositionally biased region" description="Basic residues" evidence="1">
    <location>
        <begin position="401"/>
        <end position="416"/>
    </location>
</feature>
<feature type="region of interest" description="Disordered" evidence="1">
    <location>
        <begin position="475"/>
        <end position="497"/>
    </location>
</feature>
<feature type="compositionally biased region" description="Acidic residues" evidence="1">
    <location>
        <begin position="338"/>
        <end position="360"/>
    </location>
</feature>
<reference evidence="2 3" key="1">
    <citation type="submission" date="2015-07" db="EMBL/GenBank/DDBJ databases">
        <title>The genome of Melipona quadrifasciata.</title>
        <authorList>
            <person name="Pan H."/>
            <person name="Kapheim K."/>
        </authorList>
    </citation>
    <scope>NUCLEOTIDE SEQUENCE [LARGE SCALE GENOMIC DNA]</scope>
    <source>
        <strain evidence="2">0111107301</strain>
        <tissue evidence="2">Whole body</tissue>
    </source>
</reference>
<accession>A0A0M9A6I8</accession>
<evidence type="ECO:0000256" key="1">
    <source>
        <dbReference type="SAM" id="MobiDB-lite"/>
    </source>
</evidence>
<dbReference type="STRING" id="166423.A0A0M9A6I8"/>
<dbReference type="AlphaFoldDB" id="A0A0M9A6I8"/>